<dbReference type="Gene3D" id="3.20.20.150">
    <property type="entry name" value="Divalent-metal-dependent TIM barrel enzymes"/>
    <property type="match status" value="1"/>
</dbReference>
<dbReference type="Proteomes" id="UP001500469">
    <property type="component" value="Unassembled WGS sequence"/>
</dbReference>
<evidence type="ECO:0000259" key="1">
    <source>
        <dbReference type="Pfam" id="PF01261"/>
    </source>
</evidence>
<dbReference type="Pfam" id="PF01261">
    <property type="entry name" value="AP_endonuc_2"/>
    <property type="match status" value="1"/>
</dbReference>
<comment type="caution">
    <text evidence="2">The sequence shown here is derived from an EMBL/GenBank/DDBJ whole genome shotgun (WGS) entry which is preliminary data.</text>
</comment>
<proteinExistence type="predicted"/>
<feature type="domain" description="Xylose isomerase-like TIM barrel" evidence="1">
    <location>
        <begin position="110"/>
        <end position="297"/>
    </location>
</feature>
<evidence type="ECO:0000313" key="3">
    <source>
        <dbReference type="Proteomes" id="UP001500469"/>
    </source>
</evidence>
<dbReference type="PANTHER" id="PTHR12110">
    <property type="entry name" value="HYDROXYPYRUVATE ISOMERASE"/>
    <property type="match status" value="1"/>
</dbReference>
<keyword evidence="3" id="KW-1185">Reference proteome</keyword>
<dbReference type="PANTHER" id="PTHR12110:SF53">
    <property type="entry name" value="BLR5974 PROTEIN"/>
    <property type="match status" value="1"/>
</dbReference>
<gene>
    <name evidence="2" type="ORF">GCM10009119_16990</name>
</gene>
<dbReference type="InterPro" id="IPR013022">
    <property type="entry name" value="Xyl_isomerase-like_TIM-brl"/>
</dbReference>
<evidence type="ECO:0000313" key="2">
    <source>
        <dbReference type="EMBL" id="GAA0878731.1"/>
    </source>
</evidence>
<dbReference type="RefSeq" id="WP_343850400.1">
    <property type="nucleotide sequence ID" value="NZ_BAAAFI010000007.1"/>
</dbReference>
<accession>A0ABN1MYZ8</accession>
<organism evidence="2 3">
    <name type="scientific">Algoriphagus jejuensis</name>
    <dbReference type="NCBI Taxonomy" id="419934"/>
    <lineage>
        <taxon>Bacteria</taxon>
        <taxon>Pseudomonadati</taxon>
        <taxon>Bacteroidota</taxon>
        <taxon>Cytophagia</taxon>
        <taxon>Cytophagales</taxon>
        <taxon>Cyclobacteriaceae</taxon>
        <taxon>Algoriphagus</taxon>
    </lineage>
</organism>
<dbReference type="EMBL" id="BAAAFI010000007">
    <property type="protein sequence ID" value="GAA0878731.1"/>
    <property type="molecule type" value="Genomic_DNA"/>
</dbReference>
<dbReference type="InterPro" id="IPR006311">
    <property type="entry name" value="TAT_signal"/>
</dbReference>
<protein>
    <recommendedName>
        <fullName evidence="1">Xylose isomerase-like TIM barrel domain-containing protein</fullName>
    </recommendedName>
</protein>
<sequence>MSLQLHLESRRAFFKKTSLAAAALTFPFSALPESLKGIPMGVVVHSYSRYGSKVESQTYPGFKDAIDLMRHCHSIGAGGIQTTVNGWADDFGKKVRDEREKLGMYLEGSIGLPKNPEDVVRFETELLAAKEAGAMILRTACLSGRRYETFKTEADWLTFKENSLKSIRLAEPIVRKHQMKLAVENHKDWKAAELKQIIEDLSSEWVGVTLDFGNNVSLLEDPMEVIRTLAPLAFSTHVKDMGVKAFDKGFLLSEVPLGTGIVDLKEAVSLCQKFNPAVTFSLEMITRDPLEIPCLEESYWATFEQPAAQDLAKALRLVRDHTYPNSLPEVKNLNAEQRLAYEEENVLKCLEYSKKELLT</sequence>
<dbReference type="PROSITE" id="PS51318">
    <property type="entry name" value="TAT"/>
    <property type="match status" value="1"/>
</dbReference>
<dbReference type="SUPFAM" id="SSF51658">
    <property type="entry name" value="Xylose isomerase-like"/>
    <property type="match status" value="1"/>
</dbReference>
<name>A0ABN1MYZ8_9BACT</name>
<reference evidence="2 3" key="1">
    <citation type="journal article" date="2019" name="Int. J. Syst. Evol. Microbiol.">
        <title>The Global Catalogue of Microorganisms (GCM) 10K type strain sequencing project: providing services to taxonomists for standard genome sequencing and annotation.</title>
        <authorList>
            <consortium name="The Broad Institute Genomics Platform"/>
            <consortium name="The Broad Institute Genome Sequencing Center for Infectious Disease"/>
            <person name="Wu L."/>
            <person name="Ma J."/>
        </authorList>
    </citation>
    <scope>NUCLEOTIDE SEQUENCE [LARGE SCALE GENOMIC DNA]</scope>
    <source>
        <strain evidence="2 3">JCM 16112</strain>
    </source>
</reference>
<dbReference type="InterPro" id="IPR050312">
    <property type="entry name" value="IolE/XylAMocC-like"/>
</dbReference>
<dbReference type="InterPro" id="IPR036237">
    <property type="entry name" value="Xyl_isomerase-like_sf"/>
</dbReference>